<dbReference type="AlphaFoldDB" id="A0AAV4W034"/>
<proteinExistence type="predicted"/>
<evidence type="ECO:0000313" key="2">
    <source>
        <dbReference type="Proteomes" id="UP001054945"/>
    </source>
</evidence>
<organism evidence="1 2">
    <name type="scientific">Caerostris extrusa</name>
    <name type="common">Bark spider</name>
    <name type="synonym">Caerostris bankana</name>
    <dbReference type="NCBI Taxonomy" id="172846"/>
    <lineage>
        <taxon>Eukaryota</taxon>
        <taxon>Metazoa</taxon>
        <taxon>Ecdysozoa</taxon>
        <taxon>Arthropoda</taxon>
        <taxon>Chelicerata</taxon>
        <taxon>Arachnida</taxon>
        <taxon>Araneae</taxon>
        <taxon>Araneomorphae</taxon>
        <taxon>Entelegynae</taxon>
        <taxon>Araneoidea</taxon>
        <taxon>Araneidae</taxon>
        <taxon>Caerostris</taxon>
    </lineage>
</organism>
<dbReference type="Proteomes" id="UP001054945">
    <property type="component" value="Unassembled WGS sequence"/>
</dbReference>
<dbReference type="EMBL" id="BPLR01015429">
    <property type="protein sequence ID" value="GIY76057.1"/>
    <property type="molecule type" value="Genomic_DNA"/>
</dbReference>
<gene>
    <name evidence="1" type="ORF">CEXT_535881</name>
</gene>
<sequence>MPPMPLKKVTYVKTFYLRAKMDELDNFFILPQVIRLDEILLMLDSADVDLTTASRFILWVGRLASWCHMLLTKDLTNLAVDCGPISSPVATEVKVEPSENLTPGDSERGVFFPIAASSGGVRP</sequence>
<comment type="caution">
    <text evidence="1">The sequence shown here is derived from an EMBL/GenBank/DDBJ whole genome shotgun (WGS) entry which is preliminary data.</text>
</comment>
<reference evidence="1 2" key="1">
    <citation type="submission" date="2021-06" db="EMBL/GenBank/DDBJ databases">
        <title>Caerostris extrusa draft genome.</title>
        <authorList>
            <person name="Kono N."/>
            <person name="Arakawa K."/>
        </authorList>
    </citation>
    <scope>NUCLEOTIDE SEQUENCE [LARGE SCALE GENOMIC DNA]</scope>
</reference>
<evidence type="ECO:0000313" key="1">
    <source>
        <dbReference type="EMBL" id="GIY76057.1"/>
    </source>
</evidence>
<keyword evidence="2" id="KW-1185">Reference proteome</keyword>
<accession>A0AAV4W034</accession>
<protein>
    <submittedName>
        <fullName evidence="1">Uncharacterized protein</fullName>
    </submittedName>
</protein>
<name>A0AAV4W034_CAEEX</name>